<sequence>MAQIELDPRWTITGHLNGGYLAAVCGQAASEALDGATPLTISTHYLAAARGGGPADVEVDVLRRGRLSTARVRLSREGTLLLESLVTAGTPAPDLRSLEHAEAPIVPGWDDCVDSGASEFAAQPGMDVLRHVELRLDPAQGQAIAGGPALERAVVHGHIAYRDGSPADTFLVAAAWDLLPPTPWFVHFWNQLPTVAAQVVLYPGELVGPLVLEARCETIRDGIADETARIWDANGQLVASSRQTAVVIPA</sequence>
<evidence type="ECO:0000313" key="4">
    <source>
        <dbReference type="Proteomes" id="UP001596138"/>
    </source>
</evidence>
<protein>
    <submittedName>
        <fullName evidence="3">Thioesterase family protein</fullName>
    </submittedName>
</protein>
<feature type="domain" description="Acyl-CoA thioesterase-like C-terminal" evidence="2">
    <location>
        <begin position="118"/>
        <end position="247"/>
    </location>
</feature>
<dbReference type="Gene3D" id="2.40.160.210">
    <property type="entry name" value="Acyl-CoA thioesterase, double hotdog domain"/>
    <property type="match status" value="1"/>
</dbReference>
<dbReference type="Pfam" id="PF13622">
    <property type="entry name" value="4HBT_3"/>
    <property type="match status" value="1"/>
</dbReference>
<reference evidence="4" key="1">
    <citation type="journal article" date="2019" name="Int. J. Syst. Evol. Microbiol.">
        <title>The Global Catalogue of Microorganisms (GCM) 10K type strain sequencing project: providing services to taxonomists for standard genome sequencing and annotation.</title>
        <authorList>
            <consortium name="The Broad Institute Genomics Platform"/>
            <consortium name="The Broad Institute Genome Sequencing Center for Infectious Disease"/>
            <person name="Wu L."/>
            <person name="Ma J."/>
        </authorList>
    </citation>
    <scope>NUCLEOTIDE SEQUENCE [LARGE SCALE GENOMIC DNA]</scope>
    <source>
        <strain evidence="4">CGMCC 4.7317</strain>
    </source>
</reference>
<proteinExistence type="predicted"/>
<accession>A0ABW1SYI6</accession>
<name>A0ABW1SYI6_9ACTN</name>
<feature type="domain" description="Acyl-CoA thioesterase-like N-terminal HotDog" evidence="1">
    <location>
        <begin position="7"/>
        <end position="87"/>
    </location>
</feature>
<keyword evidence="4" id="KW-1185">Reference proteome</keyword>
<dbReference type="InterPro" id="IPR049449">
    <property type="entry name" value="TesB_ACOT8-like_N"/>
</dbReference>
<evidence type="ECO:0000259" key="2">
    <source>
        <dbReference type="Pfam" id="PF20789"/>
    </source>
</evidence>
<dbReference type="PANTHER" id="PTHR38110:SF1">
    <property type="entry name" value="THIOESTERASE DOMAIN-CONTAINING PROTEIN"/>
    <property type="match status" value="1"/>
</dbReference>
<dbReference type="EMBL" id="JBHSTI010000008">
    <property type="protein sequence ID" value="MFC6237491.1"/>
    <property type="molecule type" value="Genomic_DNA"/>
</dbReference>
<dbReference type="InterPro" id="IPR049450">
    <property type="entry name" value="ACOT8-like_C"/>
</dbReference>
<dbReference type="InterPro" id="IPR042171">
    <property type="entry name" value="Acyl-CoA_hotdog"/>
</dbReference>
<comment type="caution">
    <text evidence="3">The sequence shown here is derived from an EMBL/GenBank/DDBJ whole genome shotgun (WGS) entry which is preliminary data.</text>
</comment>
<evidence type="ECO:0000259" key="1">
    <source>
        <dbReference type="Pfam" id="PF13622"/>
    </source>
</evidence>
<dbReference type="RefSeq" id="WP_386764835.1">
    <property type="nucleotide sequence ID" value="NZ_JBHSTI010000008.1"/>
</dbReference>
<dbReference type="Proteomes" id="UP001596138">
    <property type="component" value="Unassembled WGS sequence"/>
</dbReference>
<evidence type="ECO:0000313" key="3">
    <source>
        <dbReference type="EMBL" id="MFC6237491.1"/>
    </source>
</evidence>
<dbReference type="Pfam" id="PF20789">
    <property type="entry name" value="4HBT_3C"/>
    <property type="match status" value="1"/>
</dbReference>
<organism evidence="3 4">
    <name type="scientific">Longivirga aurantiaca</name>
    <dbReference type="NCBI Taxonomy" id="1837743"/>
    <lineage>
        <taxon>Bacteria</taxon>
        <taxon>Bacillati</taxon>
        <taxon>Actinomycetota</taxon>
        <taxon>Actinomycetes</taxon>
        <taxon>Sporichthyales</taxon>
        <taxon>Sporichthyaceae</taxon>
        <taxon>Longivirga</taxon>
    </lineage>
</organism>
<dbReference type="SUPFAM" id="SSF54637">
    <property type="entry name" value="Thioesterase/thiol ester dehydrase-isomerase"/>
    <property type="match status" value="2"/>
</dbReference>
<dbReference type="InterPro" id="IPR052389">
    <property type="entry name" value="Sec_Metab_Biosynth-Assoc"/>
</dbReference>
<gene>
    <name evidence="3" type="ORF">ACFQGU_06350</name>
</gene>
<dbReference type="CDD" id="cd03440">
    <property type="entry name" value="hot_dog"/>
    <property type="match status" value="1"/>
</dbReference>
<dbReference type="PANTHER" id="PTHR38110">
    <property type="entry name" value="CHROMOSOME 23, WHOLE GENOME SHOTGUN SEQUENCE"/>
    <property type="match status" value="1"/>
</dbReference>
<dbReference type="InterPro" id="IPR029069">
    <property type="entry name" value="HotDog_dom_sf"/>
</dbReference>